<evidence type="ECO:0000256" key="13">
    <source>
        <dbReference type="SAM" id="Phobius"/>
    </source>
</evidence>
<dbReference type="InterPro" id="IPR018247">
    <property type="entry name" value="EF_Hand_1_Ca_BS"/>
</dbReference>
<dbReference type="PROSITE" id="PS50222">
    <property type="entry name" value="EF_HAND_2"/>
    <property type="match status" value="1"/>
</dbReference>
<evidence type="ECO:0000256" key="2">
    <source>
        <dbReference type="ARBA" id="ARBA00009286"/>
    </source>
</evidence>
<dbReference type="GO" id="GO:0005245">
    <property type="term" value="F:voltage-gated calcium channel activity"/>
    <property type="evidence" value="ECO:0007669"/>
    <property type="project" value="InterPro"/>
</dbReference>
<evidence type="ECO:0000256" key="6">
    <source>
        <dbReference type="ARBA" id="ARBA00022737"/>
    </source>
</evidence>
<keyword evidence="12" id="KW-0407">Ion channel</keyword>
<dbReference type="GO" id="GO:0034702">
    <property type="term" value="C:monoatomic ion channel complex"/>
    <property type="evidence" value="ECO:0007669"/>
    <property type="project" value="UniProtKB-KW"/>
</dbReference>
<evidence type="ECO:0000259" key="14">
    <source>
        <dbReference type="PROSITE" id="PS50222"/>
    </source>
</evidence>
<keyword evidence="4" id="KW-0813">Transport</keyword>
<feature type="transmembrane region" description="Helical" evidence="13">
    <location>
        <begin position="336"/>
        <end position="354"/>
    </location>
</feature>
<keyword evidence="10" id="KW-0406">Ion transport</keyword>
<evidence type="ECO:0000256" key="1">
    <source>
        <dbReference type="ARBA" id="ARBA00004141"/>
    </source>
</evidence>
<feature type="domain" description="EF-hand" evidence="14">
    <location>
        <begin position="255"/>
        <end position="290"/>
    </location>
</feature>
<keyword evidence="5 13" id="KW-0812">Transmembrane</keyword>
<dbReference type="SUPFAM" id="SSF81324">
    <property type="entry name" value="Voltage-gated potassium channels"/>
    <property type="match status" value="2"/>
</dbReference>
<organism evidence="15">
    <name type="scientific">Alexandrium andersonii</name>
    <dbReference type="NCBI Taxonomy" id="327968"/>
    <lineage>
        <taxon>Eukaryota</taxon>
        <taxon>Sar</taxon>
        <taxon>Alveolata</taxon>
        <taxon>Dinophyceae</taxon>
        <taxon>Gonyaulacales</taxon>
        <taxon>Pyrocystaceae</taxon>
        <taxon>Alexandrium</taxon>
    </lineage>
</organism>
<keyword evidence="11 13" id="KW-0472">Membrane</keyword>
<evidence type="ECO:0000256" key="7">
    <source>
        <dbReference type="ARBA" id="ARBA00022837"/>
    </source>
</evidence>
<comment type="subunit">
    <text evidence="3">Homodimer.</text>
</comment>
<accession>A0A7S2HY09</accession>
<evidence type="ECO:0000256" key="4">
    <source>
        <dbReference type="ARBA" id="ARBA00022448"/>
    </source>
</evidence>
<dbReference type="Pfam" id="PF00520">
    <property type="entry name" value="Ion_trans"/>
    <property type="match status" value="2"/>
</dbReference>
<keyword evidence="8" id="KW-0851">Voltage-gated channel</keyword>
<keyword evidence="9 13" id="KW-1133">Transmembrane helix</keyword>
<dbReference type="InterPro" id="IPR005821">
    <property type="entry name" value="Ion_trans_dom"/>
</dbReference>
<dbReference type="PROSITE" id="PS00018">
    <property type="entry name" value="EF_HAND_1"/>
    <property type="match status" value="1"/>
</dbReference>
<name>A0A7S2HY09_9DINO</name>
<feature type="transmembrane region" description="Helical" evidence="13">
    <location>
        <begin position="553"/>
        <end position="573"/>
    </location>
</feature>
<evidence type="ECO:0000256" key="8">
    <source>
        <dbReference type="ARBA" id="ARBA00022882"/>
    </source>
</evidence>
<dbReference type="Gene3D" id="1.20.120.350">
    <property type="entry name" value="Voltage-gated potassium channels. Chain C"/>
    <property type="match status" value="1"/>
</dbReference>
<dbReference type="PANTHER" id="PTHR46988:SF2">
    <property type="entry name" value="TWO PORE CALCIUM CHANNEL PROTEIN 1"/>
    <property type="match status" value="1"/>
</dbReference>
<feature type="transmembrane region" description="Helical" evidence="13">
    <location>
        <begin position="172"/>
        <end position="195"/>
    </location>
</feature>
<protein>
    <recommendedName>
        <fullName evidence="14">EF-hand domain-containing protein</fullName>
    </recommendedName>
</protein>
<dbReference type="InterPro" id="IPR002048">
    <property type="entry name" value="EF_hand_dom"/>
</dbReference>
<evidence type="ECO:0000256" key="11">
    <source>
        <dbReference type="ARBA" id="ARBA00023136"/>
    </source>
</evidence>
<feature type="transmembrane region" description="Helical" evidence="13">
    <location>
        <begin position="44"/>
        <end position="62"/>
    </location>
</feature>
<feature type="transmembrane region" description="Helical" evidence="13">
    <location>
        <begin position="98"/>
        <end position="121"/>
    </location>
</feature>
<dbReference type="InterPro" id="IPR027359">
    <property type="entry name" value="Volt_channel_dom_sf"/>
</dbReference>
<evidence type="ECO:0000256" key="5">
    <source>
        <dbReference type="ARBA" id="ARBA00022692"/>
    </source>
</evidence>
<evidence type="ECO:0000256" key="3">
    <source>
        <dbReference type="ARBA" id="ARBA00011738"/>
    </source>
</evidence>
<dbReference type="PANTHER" id="PTHR46988">
    <property type="entry name" value="TWO PORE CALCIUM CHANNEL PROTEIN 1"/>
    <property type="match status" value="1"/>
</dbReference>
<keyword evidence="7" id="KW-0106">Calcium</keyword>
<feature type="transmembrane region" description="Helical" evidence="13">
    <location>
        <begin position="6"/>
        <end position="23"/>
    </location>
</feature>
<proteinExistence type="inferred from homology"/>
<gene>
    <name evidence="15" type="ORF">AAND1436_LOCUS37351</name>
</gene>
<dbReference type="SUPFAM" id="SSF47473">
    <property type="entry name" value="EF-hand"/>
    <property type="match status" value="1"/>
</dbReference>
<dbReference type="EMBL" id="HBGQ01078155">
    <property type="protein sequence ID" value="CAD9502932.1"/>
    <property type="molecule type" value="Transcribed_RNA"/>
</dbReference>
<dbReference type="AlphaFoldDB" id="A0A7S2HY09"/>
<dbReference type="Gene3D" id="1.10.287.70">
    <property type="match status" value="2"/>
</dbReference>
<dbReference type="GO" id="GO:0005509">
    <property type="term" value="F:calcium ion binding"/>
    <property type="evidence" value="ECO:0007669"/>
    <property type="project" value="InterPro"/>
</dbReference>
<comment type="subcellular location">
    <subcellularLocation>
        <location evidence="1">Membrane</location>
        <topology evidence="1">Multi-pass membrane protein</topology>
    </subcellularLocation>
</comment>
<reference evidence="15" key="1">
    <citation type="submission" date="2021-01" db="EMBL/GenBank/DDBJ databases">
        <authorList>
            <person name="Corre E."/>
            <person name="Pelletier E."/>
            <person name="Niang G."/>
            <person name="Scheremetjew M."/>
            <person name="Finn R."/>
            <person name="Kale V."/>
            <person name="Holt S."/>
            <person name="Cochrane G."/>
            <person name="Meng A."/>
            <person name="Brown T."/>
            <person name="Cohen L."/>
        </authorList>
    </citation>
    <scope>NUCLEOTIDE SEQUENCE</scope>
    <source>
        <strain evidence="15">CCMP2222</strain>
    </source>
</reference>
<feature type="transmembrane region" description="Helical" evidence="13">
    <location>
        <begin position="512"/>
        <end position="533"/>
    </location>
</feature>
<sequence length="634" mass="73097">MPTGIGAIVEYSLLVSILVRITIIWRVESAFKDCGSARGRMEVALDYLLITLGLLDASYYWMRPATTFRIAPYVRFCLAVSIPWVRDLFHSFCRVFKAILKVFFFLMGTVVIFAWVAAMIFDDMDTKDSFGTPINQGFESFGNALYTSFATMTTSITPDAMIPSYAYSRSFVLLWLPFLVLATVIFNNVLLATVYSEYQSHQAERVQAGLARRQYSVEAAFEIMKEQTPSGEFIVHFKTFVKVARMLRAFQPISVDESLLRLIYEALDENHDGTLDESEFFVMCDVLQTQFTVTRRDSWFKIHFGETCLGRMVARIMDNFAEGPNFGYPARFQGSCFDHFMNFVLAMNVAWVILQSAVDLNDMQEPDFFQTVDIFFSLIYLLEVGMKLLHWSWGEYWQNNDNRFDFITTMVLAASAMGYLFFDVDRSLLRYLNLLRLVRLLKALNNISAYREVWSVIDRMVRTCLDVLAMNFLVIYLWSAAGVQLFGGQLYESNPRLAGQDLAYFSSHYQVYNFNDMFMGMITLYYFTLGTWIDPLASACMELADKYTFQWSLNYIFLLSFYVASPLLAFNVFTSFSIDVFCNLQDMDREGAPSKFTKNVAHIQTKMADEGYCLHVQESAELSRARVFRKMFGK</sequence>
<keyword evidence="6" id="KW-0677">Repeat</keyword>
<feature type="transmembrane region" description="Helical" evidence="13">
    <location>
        <begin position="404"/>
        <end position="422"/>
    </location>
</feature>
<evidence type="ECO:0000313" key="15">
    <source>
        <dbReference type="EMBL" id="CAD9502932.1"/>
    </source>
</evidence>
<comment type="similarity">
    <text evidence="2">Belongs to the calcium channel alpha-1 subunit (TC 1.A.1.11) family. Two pore calcium channel subfamily.</text>
</comment>
<feature type="transmembrane region" description="Helical" evidence="13">
    <location>
        <begin position="374"/>
        <end position="392"/>
    </location>
</feature>
<dbReference type="InterPro" id="IPR011992">
    <property type="entry name" value="EF-hand-dom_pair"/>
</dbReference>
<dbReference type="Gene3D" id="1.10.238.10">
    <property type="entry name" value="EF-hand"/>
    <property type="match status" value="1"/>
</dbReference>
<feature type="transmembrane region" description="Helical" evidence="13">
    <location>
        <begin position="468"/>
        <end position="491"/>
    </location>
</feature>
<evidence type="ECO:0000256" key="9">
    <source>
        <dbReference type="ARBA" id="ARBA00022989"/>
    </source>
</evidence>
<dbReference type="InterPro" id="IPR044581">
    <property type="entry name" value="TPC1_plant"/>
</dbReference>
<evidence type="ECO:0000256" key="12">
    <source>
        <dbReference type="ARBA" id="ARBA00023303"/>
    </source>
</evidence>
<evidence type="ECO:0000256" key="10">
    <source>
        <dbReference type="ARBA" id="ARBA00023065"/>
    </source>
</evidence>